<evidence type="ECO:0000259" key="4">
    <source>
        <dbReference type="PROSITE" id="PS51900"/>
    </source>
</evidence>
<dbReference type="OrthoDB" id="4020134at2"/>
<dbReference type="RefSeq" id="WP_071930342.1">
    <property type="nucleotide sequence ID" value="NZ_CP018082.1"/>
</dbReference>
<feature type="domain" description="Core-binding (CB)" evidence="4">
    <location>
        <begin position="46"/>
        <end position="133"/>
    </location>
</feature>
<dbReference type="AlphaFoldDB" id="A0A1J0VYU1"/>
<keyword evidence="2" id="KW-0233">DNA recombination</keyword>
<keyword evidence="1 3" id="KW-0238">DNA-binding</keyword>
<dbReference type="InterPro" id="IPR013762">
    <property type="entry name" value="Integrase-like_cat_sf"/>
</dbReference>
<dbReference type="GO" id="GO:0003677">
    <property type="term" value="F:DNA binding"/>
    <property type="evidence" value="ECO:0007669"/>
    <property type="project" value="UniProtKB-UniRule"/>
</dbReference>
<dbReference type="KEGG" id="nsl:BOX37_28230"/>
<sequence>MELFFTGRSRLPADGNVSGISQPELAQLLARRLVPDGLPVLLDSAMRPVEPLSSWFRHLALLGRSPKTMRKYAYVTLRLHEFLAGRGRDLLSATESDLLEYRLLRTRVQAEPISRVTWEPEATAINRLYDWLVSEQRIPRSPWRQLRGRDTFRNSIPRDMRIRHMTLEQYLYFRDVGLAGMRPDATVDPSFRGRSPHRSRAGVELALLTGMRVGEWSTILLPELGLDPVVNQAIDPKGVVFRLAACAKYERPRDVYVPRSAVETVLIYMRMERTHVVAAAQRTLIKRRADLFVVDVQQQGRGKLRGVLDGVTVTHTIADMPMLLRRITVVDTGVGLEPLAVFVGAGGQMPQPSTWDKVRWRAWDRMRTHAGHPDAAVLPSNPWLYHDLRHTFALRLLMFLMHKAVEGVVGSELPMATLIDHVAANPLLEVQRRMGHSNPSTTYVYLRYLKDPMQDVDAAFAEWTDHDASYSEIARHVMRLPGGESHATQR</sequence>
<dbReference type="GO" id="GO:0015074">
    <property type="term" value="P:DNA integration"/>
    <property type="evidence" value="ECO:0007669"/>
    <property type="project" value="InterPro"/>
</dbReference>
<protein>
    <recommendedName>
        <fullName evidence="4">Core-binding (CB) domain-containing protein</fullName>
    </recommendedName>
</protein>
<dbReference type="Gene3D" id="1.10.150.130">
    <property type="match status" value="1"/>
</dbReference>
<dbReference type="Gene3D" id="1.10.443.10">
    <property type="entry name" value="Intergrase catalytic core"/>
    <property type="match status" value="1"/>
</dbReference>
<name>A0A1J0VYU1_9NOCA</name>
<dbReference type="Pfam" id="PF02899">
    <property type="entry name" value="Phage_int_SAM_1"/>
    <property type="match status" value="1"/>
</dbReference>
<dbReference type="GO" id="GO:0006310">
    <property type="term" value="P:DNA recombination"/>
    <property type="evidence" value="ECO:0007669"/>
    <property type="project" value="UniProtKB-KW"/>
</dbReference>
<dbReference type="InterPro" id="IPR004107">
    <property type="entry name" value="Integrase_SAM-like_N"/>
</dbReference>
<dbReference type="InterPro" id="IPR044068">
    <property type="entry name" value="CB"/>
</dbReference>
<dbReference type="EMBL" id="CP018082">
    <property type="protein sequence ID" value="APE37173.1"/>
    <property type="molecule type" value="Genomic_DNA"/>
</dbReference>
<evidence type="ECO:0000256" key="3">
    <source>
        <dbReference type="PROSITE-ProRule" id="PRU01248"/>
    </source>
</evidence>
<reference evidence="5" key="1">
    <citation type="submission" date="2016-11" db="EMBL/GenBank/DDBJ databases">
        <authorList>
            <person name="Jaros S."/>
            <person name="Januszkiewicz K."/>
            <person name="Wedrychowicz H."/>
        </authorList>
    </citation>
    <scope>NUCLEOTIDE SEQUENCE [LARGE SCALE GENOMIC DNA]</scope>
    <source>
        <strain evidence="5">Y48</strain>
    </source>
</reference>
<dbReference type="InterPro" id="IPR011010">
    <property type="entry name" value="DNA_brk_join_enz"/>
</dbReference>
<evidence type="ECO:0000313" key="6">
    <source>
        <dbReference type="Proteomes" id="UP000183810"/>
    </source>
</evidence>
<organism evidence="5 6">
    <name type="scientific">Nocardia mangyaensis</name>
    <dbReference type="NCBI Taxonomy" id="2213200"/>
    <lineage>
        <taxon>Bacteria</taxon>
        <taxon>Bacillati</taxon>
        <taxon>Actinomycetota</taxon>
        <taxon>Actinomycetes</taxon>
        <taxon>Mycobacteriales</taxon>
        <taxon>Nocardiaceae</taxon>
        <taxon>Nocardia</taxon>
    </lineage>
</organism>
<accession>A0A1J0VYU1</accession>
<dbReference type="InterPro" id="IPR010998">
    <property type="entry name" value="Integrase_recombinase_N"/>
</dbReference>
<gene>
    <name evidence="5" type="ORF">BOX37_28230</name>
</gene>
<dbReference type="Proteomes" id="UP000183810">
    <property type="component" value="Chromosome"/>
</dbReference>
<keyword evidence="6" id="KW-1185">Reference proteome</keyword>
<evidence type="ECO:0000313" key="5">
    <source>
        <dbReference type="EMBL" id="APE37173.1"/>
    </source>
</evidence>
<dbReference type="PROSITE" id="PS51900">
    <property type="entry name" value="CB"/>
    <property type="match status" value="1"/>
</dbReference>
<dbReference type="SUPFAM" id="SSF56349">
    <property type="entry name" value="DNA breaking-rejoining enzymes"/>
    <property type="match status" value="2"/>
</dbReference>
<evidence type="ECO:0000256" key="1">
    <source>
        <dbReference type="ARBA" id="ARBA00023125"/>
    </source>
</evidence>
<evidence type="ECO:0000256" key="2">
    <source>
        <dbReference type="ARBA" id="ARBA00023172"/>
    </source>
</evidence>
<proteinExistence type="predicted"/>